<feature type="compositionally biased region" description="Polar residues" evidence="5">
    <location>
        <begin position="476"/>
        <end position="488"/>
    </location>
</feature>
<dbReference type="GO" id="GO:0000398">
    <property type="term" value="P:mRNA splicing, via spliceosome"/>
    <property type="evidence" value="ECO:0007669"/>
    <property type="project" value="TreeGrafter"/>
</dbReference>
<dbReference type="InterPro" id="IPR007275">
    <property type="entry name" value="YTH_domain"/>
</dbReference>
<protein>
    <recommendedName>
        <fullName evidence="10">C3H1-type domain-containing protein</fullName>
    </recommendedName>
</protein>
<feature type="domain" description="YTH" evidence="7">
    <location>
        <begin position="275"/>
        <end position="412"/>
    </location>
</feature>
<comment type="caution">
    <text evidence="8">The sequence shown here is derived from an EMBL/GenBank/DDBJ whole genome shotgun (WGS) entry which is preliminary data.</text>
</comment>
<feature type="zinc finger region" description="C3H1-type" evidence="4">
    <location>
        <begin position="147"/>
        <end position="174"/>
    </location>
</feature>
<dbReference type="GO" id="GO:0008270">
    <property type="term" value="F:zinc ion binding"/>
    <property type="evidence" value="ECO:0007669"/>
    <property type="project" value="UniProtKB-KW"/>
</dbReference>
<dbReference type="Pfam" id="PF04146">
    <property type="entry name" value="YTH"/>
    <property type="match status" value="1"/>
</dbReference>
<evidence type="ECO:0000256" key="4">
    <source>
        <dbReference type="PROSITE-ProRule" id="PRU00723"/>
    </source>
</evidence>
<evidence type="ECO:0000256" key="5">
    <source>
        <dbReference type="SAM" id="MobiDB-lite"/>
    </source>
</evidence>
<dbReference type="SUPFAM" id="SSF90229">
    <property type="entry name" value="CCCH zinc finger"/>
    <property type="match status" value="1"/>
</dbReference>
<evidence type="ECO:0000256" key="3">
    <source>
        <dbReference type="ARBA" id="ARBA00022833"/>
    </source>
</evidence>
<keyword evidence="2 4" id="KW-0863">Zinc-finger</keyword>
<evidence type="ECO:0000256" key="2">
    <source>
        <dbReference type="ARBA" id="ARBA00022771"/>
    </source>
</evidence>
<dbReference type="Proteomes" id="UP000785679">
    <property type="component" value="Unassembled WGS sequence"/>
</dbReference>
<keyword evidence="1 4" id="KW-0479">Metal-binding</keyword>
<reference evidence="8" key="1">
    <citation type="submission" date="2019-06" db="EMBL/GenBank/DDBJ databases">
        <authorList>
            <person name="Zheng W."/>
        </authorList>
    </citation>
    <scope>NUCLEOTIDE SEQUENCE</scope>
    <source>
        <strain evidence="8">QDHG01</strain>
    </source>
</reference>
<evidence type="ECO:0000259" key="6">
    <source>
        <dbReference type="PROSITE" id="PS50103"/>
    </source>
</evidence>
<evidence type="ECO:0008006" key="10">
    <source>
        <dbReference type="Google" id="ProtNLM"/>
    </source>
</evidence>
<evidence type="ECO:0000313" key="9">
    <source>
        <dbReference type="Proteomes" id="UP000785679"/>
    </source>
</evidence>
<dbReference type="PANTHER" id="PTHR12357">
    <property type="entry name" value="YTH YT521-B HOMOLOGY DOMAIN-CONTAINING"/>
    <property type="match status" value="1"/>
</dbReference>
<dbReference type="InterPro" id="IPR036855">
    <property type="entry name" value="Znf_CCCH_sf"/>
</dbReference>
<keyword evidence="3 4" id="KW-0862">Zinc</keyword>
<evidence type="ECO:0000313" key="8">
    <source>
        <dbReference type="EMBL" id="TNV82731.1"/>
    </source>
</evidence>
<keyword evidence="9" id="KW-1185">Reference proteome</keyword>
<dbReference type="Gene3D" id="4.10.1000.10">
    <property type="entry name" value="Zinc finger, CCCH-type"/>
    <property type="match status" value="1"/>
</dbReference>
<evidence type="ECO:0000256" key="1">
    <source>
        <dbReference type="ARBA" id="ARBA00022723"/>
    </source>
</evidence>
<feature type="compositionally biased region" description="Basic and acidic residues" evidence="5">
    <location>
        <begin position="503"/>
        <end position="512"/>
    </location>
</feature>
<dbReference type="GO" id="GO:0048024">
    <property type="term" value="P:regulation of mRNA splicing, via spliceosome"/>
    <property type="evidence" value="ECO:0007669"/>
    <property type="project" value="TreeGrafter"/>
</dbReference>
<feature type="domain" description="C3H1-type" evidence="6">
    <location>
        <begin position="147"/>
        <end position="174"/>
    </location>
</feature>
<dbReference type="GO" id="GO:1990247">
    <property type="term" value="F:N6-methyladenosine-containing RNA reader activity"/>
    <property type="evidence" value="ECO:0007669"/>
    <property type="project" value="TreeGrafter"/>
</dbReference>
<organism evidence="8 9">
    <name type="scientific">Halteria grandinella</name>
    <dbReference type="NCBI Taxonomy" id="5974"/>
    <lineage>
        <taxon>Eukaryota</taxon>
        <taxon>Sar</taxon>
        <taxon>Alveolata</taxon>
        <taxon>Ciliophora</taxon>
        <taxon>Intramacronucleata</taxon>
        <taxon>Spirotrichea</taxon>
        <taxon>Stichotrichia</taxon>
        <taxon>Sporadotrichida</taxon>
        <taxon>Halteriidae</taxon>
        <taxon>Halteria</taxon>
    </lineage>
</organism>
<dbReference type="Gene3D" id="3.10.590.10">
    <property type="entry name" value="ph1033 like domains"/>
    <property type="match status" value="1"/>
</dbReference>
<dbReference type="InterPro" id="IPR045168">
    <property type="entry name" value="YTH_prot"/>
</dbReference>
<dbReference type="PROSITE" id="PS50103">
    <property type="entry name" value="ZF_C3H1"/>
    <property type="match status" value="1"/>
</dbReference>
<dbReference type="PROSITE" id="PS50882">
    <property type="entry name" value="YTH"/>
    <property type="match status" value="1"/>
</dbReference>
<gene>
    <name evidence="8" type="ORF">FGO68_gene3030</name>
</gene>
<dbReference type="CDD" id="cd21134">
    <property type="entry name" value="YTH"/>
    <property type="match status" value="1"/>
</dbReference>
<name>A0A8J8T5X1_HALGN</name>
<accession>A0A8J8T5X1</accession>
<dbReference type="GO" id="GO:0005654">
    <property type="term" value="C:nucleoplasm"/>
    <property type="evidence" value="ECO:0007669"/>
    <property type="project" value="TreeGrafter"/>
</dbReference>
<dbReference type="PANTHER" id="PTHR12357:SF3">
    <property type="entry name" value="YTH DOMAIN-CONTAINING PROTEIN 1"/>
    <property type="match status" value="1"/>
</dbReference>
<dbReference type="GO" id="GO:0003729">
    <property type="term" value="F:mRNA binding"/>
    <property type="evidence" value="ECO:0007669"/>
    <property type="project" value="TreeGrafter"/>
</dbReference>
<dbReference type="AlphaFoldDB" id="A0A8J8T5X1"/>
<dbReference type="EMBL" id="RRYP01004610">
    <property type="protein sequence ID" value="TNV82731.1"/>
    <property type="molecule type" value="Genomic_DNA"/>
</dbReference>
<feature type="region of interest" description="Disordered" evidence="5">
    <location>
        <begin position="439"/>
        <end position="512"/>
    </location>
</feature>
<sequence length="512" mass="58929">MLQQMNWINCQLAPLSTMLGFGAAQGGNNANMNPLDPLGGSSTVFPLNFGLIPPTGQQQFQQSQFQSAPQSTARFAQPGQQQVQQQQQFPMFQINLQQTIVNQGPFMMPPGYNPQQFLINQIQQANASSGVAQEARQTPQSSQQQRTKIPQECQDYNNGFCMNGPNCQYLHKKKSEKLRPKHVPDWYIKKVFQYFQRDGMTDQYLLIQILNSLTMEKLRFQDTQSINMSFGGTFSDVMSERSEHQFHMLMKHSHESHAQIQKQIEELRPIIRGRTRFFIVKSFNYDSIELSIKNEVWSTSPGPTKKLTNAFKSSDNVILIFSVNESRAFQGFAMMESEPDPEIKKELFLSDEASPIQFADNFRIRWIVHCNQMFSSFEFLPPNPMNDELPIKQSKNGQELPFKLGNFLVNLIYKNAVADASAKVFLTLEKLNLELQSKPLISPPPSHTSQRQQYSQQNKVKEEQKQQVNEEEEASYANQQSHKQQTYQPRRHPGPVPQPQQPRQEEKKEKEK</sequence>
<dbReference type="OrthoDB" id="6103986at2759"/>
<proteinExistence type="predicted"/>
<evidence type="ECO:0000259" key="7">
    <source>
        <dbReference type="PROSITE" id="PS50882"/>
    </source>
</evidence>
<dbReference type="InterPro" id="IPR000571">
    <property type="entry name" value="Znf_CCCH"/>
</dbReference>